<protein>
    <submittedName>
        <fullName evidence="1">Intein C-terminal splicing region</fullName>
    </submittedName>
</protein>
<reference evidence="2" key="1">
    <citation type="submission" date="2016-11" db="EMBL/GenBank/DDBJ databases">
        <authorList>
            <person name="Varghese N."/>
            <person name="Submissions S."/>
        </authorList>
    </citation>
    <scope>NUCLEOTIDE SEQUENCE [LARGE SCALE GENOMIC DNA]</scope>
    <source>
        <strain evidence="2">DSM 26898</strain>
    </source>
</reference>
<dbReference type="InterPro" id="IPR030934">
    <property type="entry name" value="Intein_C"/>
</dbReference>
<dbReference type="InterPro" id="IPR036844">
    <property type="entry name" value="Hint_dom_sf"/>
</dbReference>
<dbReference type="EMBL" id="FQVO01000002">
    <property type="protein sequence ID" value="SHE55880.1"/>
    <property type="molecule type" value="Genomic_DNA"/>
</dbReference>
<proteinExistence type="predicted"/>
<dbReference type="Proteomes" id="UP000184236">
    <property type="component" value="Unassembled WGS sequence"/>
</dbReference>
<organism evidence="1 2">
    <name type="scientific">Chryseobacterium takakiae</name>
    <dbReference type="NCBI Taxonomy" id="1302685"/>
    <lineage>
        <taxon>Bacteria</taxon>
        <taxon>Pseudomonadati</taxon>
        <taxon>Bacteroidota</taxon>
        <taxon>Flavobacteriia</taxon>
        <taxon>Flavobacteriales</taxon>
        <taxon>Weeksellaceae</taxon>
        <taxon>Chryseobacterium group</taxon>
        <taxon>Chryseobacterium</taxon>
    </lineage>
</organism>
<accession>A0A1M4UH54</accession>
<dbReference type="NCBIfam" id="TIGR01443">
    <property type="entry name" value="intein_Cterm"/>
    <property type="match status" value="1"/>
</dbReference>
<gene>
    <name evidence="1" type="ORF">SAMN05444408_10298</name>
</gene>
<dbReference type="AlphaFoldDB" id="A0A1M4UH54"/>
<evidence type="ECO:0000313" key="1">
    <source>
        <dbReference type="EMBL" id="SHE55880.1"/>
    </source>
</evidence>
<dbReference type="PROSITE" id="PS50818">
    <property type="entry name" value="INTEIN_C_TER"/>
    <property type="match status" value="1"/>
</dbReference>
<dbReference type="STRING" id="1302685.SAMN05444408_10298"/>
<name>A0A1M4UH54_9FLAO</name>
<evidence type="ECO:0000313" key="2">
    <source>
        <dbReference type="Proteomes" id="UP000184236"/>
    </source>
</evidence>
<keyword evidence="2" id="KW-1185">Reference proteome</keyword>
<dbReference type="SUPFAM" id="SSF51294">
    <property type="entry name" value="Hedgehog/intein (Hint) domain"/>
    <property type="match status" value="1"/>
</dbReference>
<dbReference type="Gene3D" id="2.170.16.10">
    <property type="entry name" value="Hedgehog/Intein (Hint) domain"/>
    <property type="match status" value="1"/>
</dbReference>
<sequence>MREVDQNVKVYNFEVEDNHNYYISESKVLVHNSCEWKTVLHPGSLEKTIEKTWGKNAVKTFDNVIEQLASGKAGKNVHNLGGELKGYKAIDLAGTGSGRGAGRIIFKETSEQVEIVGAVIGHDYTKIIK</sequence>